<feature type="region of interest" description="Disordered" evidence="3">
    <location>
        <begin position="97"/>
        <end position="129"/>
    </location>
</feature>
<dbReference type="RefSeq" id="XP_015277540.1">
    <property type="nucleotide sequence ID" value="XM_015422054.1"/>
</dbReference>
<evidence type="ECO:0000256" key="3">
    <source>
        <dbReference type="SAM" id="MobiDB-lite"/>
    </source>
</evidence>
<evidence type="ECO:0000259" key="4">
    <source>
        <dbReference type="PROSITE" id="PS50002"/>
    </source>
</evidence>
<name>A0ABM1KV03_GEKJA</name>
<dbReference type="SMART" id="SM00326">
    <property type="entry name" value="SH3"/>
    <property type="match status" value="1"/>
</dbReference>
<feature type="region of interest" description="Disordered" evidence="3">
    <location>
        <begin position="1084"/>
        <end position="1115"/>
    </location>
</feature>
<protein>
    <submittedName>
        <fullName evidence="7">RUN and SH3 domain-containing protein 1</fullName>
    </submittedName>
</protein>
<dbReference type="Proteomes" id="UP000694871">
    <property type="component" value="Unplaced"/>
</dbReference>
<evidence type="ECO:0000313" key="6">
    <source>
        <dbReference type="Proteomes" id="UP000694871"/>
    </source>
</evidence>
<dbReference type="InterPro" id="IPR036028">
    <property type="entry name" value="SH3-like_dom_sf"/>
</dbReference>
<feature type="compositionally biased region" description="Polar residues" evidence="3">
    <location>
        <begin position="973"/>
        <end position="985"/>
    </location>
</feature>
<dbReference type="SUPFAM" id="SSF50044">
    <property type="entry name" value="SH3-domain"/>
    <property type="match status" value="1"/>
</dbReference>
<feature type="region of interest" description="Disordered" evidence="3">
    <location>
        <begin position="692"/>
        <end position="720"/>
    </location>
</feature>
<dbReference type="InterPro" id="IPR001452">
    <property type="entry name" value="SH3_domain"/>
</dbReference>
<accession>A0ABM1KV03</accession>
<gene>
    <name evidence="7" type="primary">RUSC1</name>
</gene>
<feature type="region of interest" description="Disordered" evidence="3">
    <location>
        <begin position="959"/>
        <end position="989"/>
    </location>
</feature>
<organism evidence="6 7">
    <name type="scientific">Gekko japonicus</name>
    <name type="common">Schlegel's Japanese gecko</name>
    <dbReference type="NCBI Taxonomy" id="146911"/>
    <lineage>
        <taxon>Eukaryota</taxon>
        <taxon>Metazoa</taxon>
        <taxon>Chordata</taxon>
        <taxon>Craniata</taxon>
        <taxon>Vertebrata</taxon>
        <taxon>Euteleostomi</taxon>
        <taxon>Lepidosauria</taxon>
        <taxon>Squamata</taxon>
        <taxon>Bifurcata</taxon>
        <taxon>Gekkota</taxon>
        <taxon>Gekkonidae</taxon>
        <taxon>Gekkoninae</taxon>
        <taxon>Gekko</taxon>
    </lineage>
</organism>
<dbReference type="InterPro" id="IPR037213">
    <property type="entry name" value="Run_dom_sf"/>
</dbReference>
<feature type="domain" description="SH3" evidence="4">
    <location>
        <begin position="1222"/>
        <end position="1280"/>
    </location>
</feature>
<feature type="region of interest" description="Disordered" evidence="3">
    <location>
        <begin position="31"/>
        <end position="63"/>
    </location>
</feature>
<keyword evidence="1 2" id="KW-0728">SH3 domain</keyword>
<feature type="compositionally biased region" description="Basic and acidic residues" evidence="3">
    <location>
        <begin position="513"/>
        <end position="534"/>
    </location>
</feature>
<proteinExistence type="predicted"/>
<dbReference type="Pfam" id="PF02759">
    <property type="entry name" value="RUN"/>
    <property type="match status" value="1"/>
</dbReference>
<feature type="compositionally biased region" description="Polar residues" evidence="3">
    <location>
        <begin position="396"/>
        <end position="405"/>
    </location>
</feature>
<dbReference type="SUPFAM" id="SSF140741">
    <property type="entry name" value="RUN domain-like"/>
    <property type="match status" value="1"/>
</dbReference>
<dbReference type="Pfam" id="PF14604">
    <property type="entry name" value="SH3_9"/>
    <property type="match status" value="1"/>
</dbReference>
<evidence type="ECO:0000256" key="1">
    <source>
        <dbReference type="ARBA" id="ARBA00022443"/>
    </source>
</evidence>
<dbReference type="InterPro" id="IPR047343">
    <property type="entry name" value="RUSC1_2"/>
</dbReference>
<dbReference type="GeneID" id="107119553"/>
<dbReference type="PANTHER" id="PTHR15591">
    <property type="entry name" value="RUN AND SH3 DOMAIN CONTAINING"/>
    <property type="match status" value="1"/>
</dbReference>
<dbReference type="PROSITE" id="PS50826">
    <property type="entry name" value="RUN"/>
    <property type="match status" value="1"/>
</dbReference>
<feature type="compositionally biased region" description="Polar residues" evidence="3">
    <location>
        <begin position="337"/>
        <end position="346"/>
    </location>
</feature>
<dbReference type="Gene3D" id="1.20.58.900">
    <property type="match status" value="1"/>
</dbReference>
<feature type="compositionally biased region" description="Low complexity" evidence="3">
    <location>
        <begin position="116"/>
        <end position="129"/>
    </location>
</feature>
<sequence length="1280" mass="137709">MQSPKKGLVCNLNHVHLQHVSLGLHLSRHPALQGDSNATTPRRQTDCQDCRSQGGGGPELVDANSNNASTPCRCCDSHPLRSDIKLGLPVQAVLPNRPIVKNEGGEEDEEEAGTPSDAASSSVSSCSDLSLDDTPVSVYYKEFLAEEAPSPDQQPNIVPLEDSHSAVPPAGCDDRGSNLNIRLGERPASHVQDSPDSLGSSSSLGSPSASPCTESPVESPPTVVHSVRSIVPPPIRPCRAPPAVPAPHIGTQLDSNCNALPVQPTKSENLSALPSGQLDVNLNRAAPPRPSCTRGPPPPIPPRTKRGLQGLKRCEVGKPTAAVTPPSLPELQPGHGDQQSENGRKNVTSFHELAQKRKKVPAGPPFPQTRKDQSDWLIIFSPDTELPPCNELTCGSVPSQETTGPPTSPDEPANPAGCGQREVTTFKELRHRKQKTQPATKVSAPPPQLVDSAKGVPDGNGPQEVDWQLPPNGHFWAPKETQPRRKKSRPGLQPIVERGCEEDEGMEQQVPRRGFEDTARWRDPRTPGKAEKGDRCQVEVGALPACSSRPQNLPFQPLLFRFSVVDGKAAEPLHPSLCPSLESVELTSPSPSGSPFCPRLKTLSCEEVCLLAGKQGQVFGTLSPEELLPIRLSPIGAYSPPARSALPFLESPDLAVLFSPLFPRSRTFPALAFPTRQVPELPFGARCPLDSQAGAGPGRLSQDSMGAKNPGRPAQLRHSQSFGGVPSAGRAWGADADRVSVQLREQKKALLVAVSASVDRIVAHFSTARNLVQKAQLGDSRLNPEVGYLVVSTLCPALRALVCDGLKPFQKDVITGQRPSSPWSVVQAQPPPGPHTRSLNALYWRVSRLAPLRSNQQRFHAFILGLLNMKQLEQWFSNLQQNTDLISALYLPSAFLVLTQGFCRRWAEEVLLLLQPLSTLTFQLDLLFEYHHLSLDVRPASHQAGMPADLSAASRKVCGPGRPHLARHPGAVSSLTEGPLAQSSPLHEPQAGVSLPQRLLQWGDLLIHTLRGGEAPPKLESCPPSDGPGTEEKQRSWWDQLNMASGAYADSSDSSSKQEGLPFARWTKLRMALEEAVKEVCAGTGGAAPGSDVPSPGRNSVEMLTKTPTNETEHSPGVVAEWKLEMCRSGAAETGSQEADEKSDAAESPGKGQRLGWLFGATSPAVLGSPPESESSVPKSSRRPSSWLTPSINVLALVMKSAPAEKSWVEESWEEGRPDPLQTYRAVRALCNHMGTGADQLSFRKGDILRVLDTVNEDWIQCCRGDSRGLVPVSYTSLIL</sequence>
<keyword evidence="6" id="KW-1185">Reference proteome</keyword>
<feature type="compositionally biased region" description="Low complexity" evidence="3">
    <location>
        <begin position="1169"/>
        <end position="1185"/>
    </location>
</feature>
<feature type="region of interest" description="Disordered" evidence="3">
    <location>
        <begin position="1129"/>
        <end position="1185"/>
    </location>
</feature>
<dbReference type="InterPro" id="IPR004012">
    <property type="entry name" value="Run_dom"/>
</dbReference>
<dbReference type="Gene3D" id="2.30.30.40">
    <property type="entry name" value="SH3 Domains"/>
    <property type="match status" value="1"/>
</dbReference>
<feature type="region of interest" description="Disordered" evidence="3">
    <location>
        <begin position="392"/>
        <end position="534"/>
    </location>
</feature>
<evidence type="ECO:0000256" key="2">
    <source>
        <dbReference type="PROSITE-ProRule" id="PRU00192"/>
    </source>
</evidence>
<dbReference type="PANTHER" id="PTHR15591:SF11">
    <property type="entry name" value="AP-4 COMPLEX ACCESSORY SUBUNIT RUSC1"/>
    <property type="match status" value="1"/>
</dbReference>
<feature type="region of interest" description="Disordered" evidence="3">
    <location>
        <begin position="147"/>
        <end position="225"/>
    </location>
</feature>
<reference evidence="7" key="1">
    <citation type="submission" date="2025-08" db="UniProtKB">
        <authorList>
            <consortium name="RefSeq"/>
        </authorList>
    </citation>
    <scope>IDENTIFICATION</scope>
</reference>
<feature type="region of interest" description="Disordered" evidence="3">
    <location>
        <begin position="319"/>
        <end position="346"/>
    </location>
</feature>
<dbReference type="PROSITE" id="PS50002">
    <property type="entry name" value="SH3"/>
    <property type="match status" value="1"/>
</dbReference>
<evidence type="ECO:0000313" key="7">
    <source>
        <dbReference type="RefSeq" id="XP_015277540.1"/>
    </source>
</evidence>
<dbReference type="SMART" id="SM00593">
    <property type="entry name" value="RUN"/>
    <property type="match status" value="1"/>
</dbReference>
<evidence type="ECO:0000259" key="5">
    <source>
        <dbReference type="PROSITE" id="PS50826"/>
    </source>
</evidence>
<feature type="compositionally biased region" description="Pro residues" evidence="3">
    <location>
        <begin position="287"/>
        <end position="302"/>
    </location>
</feature>
<feature type="region of interest" description="Disordered" evidence="3">
    <location>
        <begin position="282"/>
        <end position="307"/>
    </location>
</feature>
<feature type="region of interest" description="Disordered" evidence="3">
    <location>
        <begin position="1013"/>
        <end position="1033"/>
    </location>
</feature>
<feature type="domain" description="RUN" evidence="5">
    <location>
        <begin position="785"/>
        <end position="929"/>
    </location>
</feature>
<feature type="compositionally biased region" description="Low complexity" evidence="3">
    <location>
        <begin position="194"/>
        <end position="208"/>
    </location>
</feature>